<reference evidence="2" key="1">
    <citation type="submission" date="2015-12" db="EMBL/GenBank/DDBJ databases">
        <title>Update maize B73 reference genome by single molecule sequencing technologies.</title>
        <authorList>
            <consortium name="Maize Genome Sequencing Project"/>
            <person name="Ware D."/>
        </authorList>
    </citation>
    <scope>NUCLEOTIDE SEQUENCE [LARGE SCALE GENOMIC DNA]</scope>
    <source>
        <tissue evidence="2">Seedling</tissue>
    </source>
</reference>
<dbReference type="InParanoid" id="A0A1D6I806"/>
<dbReference type="EMBL" id="CM007650">
    <property type="protein sequence ID" value="ONM56178.1"/>
    <property type="molecule type" value="Genomic_DNA"/>
</dbReference>
<feature type="compositionally biased region" description="Basic residues" evidence="1">
    <location>
        <begin position="231"/>
        <end position="243"/>
    </location>
</feature>
<dbReference type="PaxDb" id="4577-AC200540.3_FGP002"/>
<dbReference type="AlphaFoldDB" id="A0A1D6I806"/>
<evidence type="ECO:0000256" key="1">
    <source>
        <dbReference type="SAM" id="MobiDB-lite"/>
    </source>
</evidence>
<sequence>MPSMEPRARQSDGMEAESALSPSICHAPAAQHAGNNNSTSSASSIISEASSNAEEHYSPANGLDMQVNLPGLNTVTAQMPAQPTREMQPNSVVGQAQLVNQGPDQAPKLTIDILPRVKTTYEMPALFGNDHLLTLQNHATDPSSAAEPMITMHNRIVSKFYTRRPIHLRKRNVQSPQPPSSVPPRRLKLVTQVKELPRMSLTISFVVAPGSNSLMTAARPRLEPPGAAVARRPHHKGKARTKRGQSSFNIPLPNLISDITFPSLDEIDKSTNFPPLPVLELQRVAAKTYGLAPAEVATKLLLSEEEPADAQNKEVING</sequence>
<gene>
    <name evidence="2" type="ORF">ZEAMMB73_Zm00001d021030</name>
</gene>
<feature type="compositionally biased region" description="Low complexity" evidence="1">
    <location>
        <begin position="35"/>
        <end position="52"/>
    </location>
</feature>
<accession>A0A1D6I806</accession>
<evidence type="ECO:0000313" key="2">
    <source>
        <dbReference type="EMBL" id="ONM56178.1"/>
    </source>
</evidence>
<protein>
    <submittedName>
        <fullName evidence="2">Uncharacterized protein</fullName>
    </submittedName>
</protein>
<organism evidence="2">
    <name type="scientific">Zea mays</name>
    <name type="common">Maize</name>
    <dbReference type="NCBI Taxonomy" id="4577"/>
    <lineage>
        <taxon>Eukaryota</taxon>
        <taxon>Viridiplantae</taxon>
        <taxon>Streptophyta</taxon>
        <taxon>Embryophyta</taxon>
        <taxon>Tracheophyta</taxon>
        <taxon>Spermatophyta</taxon>
        <taxon>Magnoliopsida</taxon>
        <taxon>Liliopsida</taxon>
        <taxon>Poales</taxon>
        <taxon>Poaceae</taxon>
        <taxon>PACMAD clade</taxon>
        <taxon>Panicoideae</taxon>
        <taxon>Andropogonodae</taxon>
        <taxon>Andropogoneae</taxon>
        <taxon>Tripsacinae</taxon>
        <taxon>Zea</taxon>
    </lineage>
</organism>
<feature type="region of interest" description="Disordered" evidence="1">
    <location>
        <begin position="225"/>
        <end position="247"/>
    </location>
</feature>
<feature type="region of interest" description="Disordered" evidence="1">
    <location>
        <begin position="1"/>
        <end position="65"/>
    </location>
</feature>
<name>A0A1D6I806_MAIZE</name>
<feature type="compositionally biased region" description="Basic and acidic residues" evidence="1">
    <location>
        <begin position="1"/>
        <end position="12"/>
    </location>
</feature>
<proteinExistence type="predicted"/>